<dbReference type="GO" id="GO:0051016">
    <property type="term" value="P:barbed-end actin filament capping"/>
    <property type="evidence" value="ECO:0007669"/>
    <property type="project" value="TreeGrafter"/>
</dbReference>
<dbReference type="SMART" id="SM00262">
    <property type="entry name" value="GEL"/>
    <property type="match status" value="4"/>
</dbReference>
<dbReference type="GO" id="GO:0051014">
    <property type="term" value="P:actin filament severing"/>
    <property type="evidence" value="ECO:0007669"/>
    <property type="project" value="TreeGrafter"/>
</dbReference>
<dbReference type="Pfam" id="PF00626">
    <property type="entry name" value="Gelsolin"/>
    <property type="match status" value="1"/>
</dbReference>
<evidence type="ECO:0000259" key="5">
    <source>
        <dbReference type="Pfam" id="PF00626"/>
    </source>
</evidence>
<protein>
    <recommendedName>
        <fullName evidence="5">Gelsolin-like domain-containing protein</fullName>
    </recommendedName>
</protein>
<keyword evidence="1" id="KW-0009">Actin-binding</keyword>
<dbReference type="InterPro" id="IPR007123">
    <property type="entry name" value="Gelsolin-like_dom"/>
</dbReference>
<dbReference type="EMBL" id="JBBPFD010000022">
    <property type="protein sequence ID" value="KAK7881676.1"/>
    <property type="molecule type" value="Genomic_DNA"/>
</dbReference>
<feature type="region of interest" description="Disordered" evidence="3">
    <location>
        <begin position="666"/>
        <end position="687"/>
    </location>
</feature>
<evidence type="ECO:0000256" key="1">
    <source>
        <dbReference type="ARBA" id="ARBA00023203"/>
    </source>
</evidence>
<dbReference type="CDD" id="cd11280">
    <property type="entry name" value="gelsolin_like"/>
    <property type="match status" value="1"/>
</dbReference>
<feature type="transmembrane region" description="Helical" evidence="4">
    <location>
        <begin position="973"/>
        <end position="995"/>
    </location>
</feature>
<evidence type="ECO:0000313" key="7">
    <source>
        <dbReference type="Proteomes" id="UP001460270"/>
    </source>
</evidence>
<evidence type="ECO:0000256" key="3">
    <source>
        <dbReference type="SAM" id="MobiDB-lite"/>
    </source>
</evidence>
<keyword evidence="4" id="KW-0472">Membrane</keyword>
<dbReference type="Proteomes" id="UP001460270">
    <property type="component" value="Unassembled WGS sequence"/>
</dbReference>
<keyword evidence="4" id="KW-1133">Transmembrane helix</keyword>
<name>A0AAW0MYH9_9GOBI</name>
<dbReference type="GO" id="GO:0051015">
    <property type="term" value="F:actin filament binding"/>
    <property type="evidence" value="ECO:0007669"/>
    <property type="project" value="InterPro"/>
</dbReference>
<comment type="caution">
    <text evidence="6">The sequence shown here is derived from an EMBL/GenBank/DDBJ whole genome shotgun (WGS) entry which is preliminary data.</text>
</comment>
<keyword evidence="2" id="KW-0175">Coiled coil</keyword>
<feature type="coiled-coil region" evidence="2">
    <location>
        <begin position="83"/>
        <end position="124"/>
    </location>
</feature>
<evidence type="ECO:0000256" key="2">
    <source>
        <dbReference type="SAM" id="Coils"/>
    </source>
</evidence>
<dbReference type="InterPro" id="IPR029006">
    <property type="entry name" value="ADF-H/Gelsolin-like_dom_sf"/>
</dbReference>
<feature type="transmembrane region" description="Helical" evidence="4">
    <location>
        <begin position="1001"/>
        <end position="1020"/>
    </location>
</feature>
<gene>
    <name evidence="6" type="ORF">WMY93_030085</name>
</gene>
<feature type="compositionally biased region" description="Basic and acidic residues" evidence="3">
    <location>
        <begin position="1456"/>
        <end position="1509"/>
    </location>
</feature>
<feature type="compositionally biased region" description="Basic and acidic residues" evidence="3">
    <location>
        <begin position="11"/>
        <end position="25"/>
    </location>
</feature>
<organism evidence="6 7">
    <name type="scientific">Mugilogobius chulae</name>
    <name type="common">yellowstripe goby</name>
    <dbReference type="NCBI Taxonomy" id="88201"/>
    <lineage>
        <taxon>Eukaryota</taxon>
        <taxon>Metazoa</taxon>
        <taxon>Chordata</taxon>
        <taxon>Craniata</taxon>
        <taxon>Vertebrata</taxon>
        <taxon>Euteleostomi</taxon>
        <taxon>Actinopterygii</taxon>
        <taxon>Neopterygii</taxon>
        <taxon>Teleostei</taxon>
        <taxon>Neoteleostei</taxon>
        <taxon>Acanthomorphata</taxon>
        <taxon>Gobiaria</taxon>
        <taxon>Gobiiformes</taxon>
        <taxon>Gobioidei</taxon>
        <taxon>Gobiidae</taxon>
        <taxon>Gobionellinae</taxon>
        <taxon>Mugilogobius</taxon>
    </lineage>
</organism>
<feature type="compositionally biased region" description="Polar residues" evidence="3">
    <location>
        <begin position="666"/>
        <end position="676"/>
    </location>
</feature>
<feature type="region of interest" description="Disordered" evidence="3">
    <location>
        <begin position="1"/>
        <end position="54"/>
    </location>
</feature>
<dbReference type="GO" id="GO:0008154">
    <property type="term" value="P:actin polymerization or depolymerization"/>
    <property type="evidence" value="ECO:0007669"/>
    <property type="project" value="TreeGrafter"/>
</dbReference>
<dbReference type="InterPro" id="IPR007122">
    <property type="entry name" value="Villin/Gelsolin"/>
</dbReference>
<feature type="compositionally biased region" description="Basic residues" evidence="3">
    <location>
        <begin position="1"/>
        <end position="10"/>
    </location>
</feature>
<dbReference type="SUPFAM" id="SSF55753">
    <property type="entry name" value="Actin depolymerizing proteins"/>
    <property type="match status" value="4"/>
</dbReference>
<dbReference type="GO" id="GO:0015629">
    <property type="term" value="C:actin cytoskeleton"/>
    <property type="evidence" value="ECO:0007669"/>
    <property type="project" value="TreeGrafter"/>
</dbReference>
<accession>A0AAW0MYH9</accession>
<reference evidence="7" key="1">
    <citation type="submission" date="2024-04" db="EMBL/GenBank/DDBJ databases">
        <title>Salinicola lusitanus LLJ914,a marine bacterium isolated from the Okinawa Trough.</title>
        <authorList>
            <person name="Li J."/>
        </authorList>
    </citation>
    <scope>NUCLEOTIDE SEQUENCE [LARGE SCALE GENOMIC DNA]</scope>
</reference>
<keyword evidence="4" id="KW-0812">Transmembrane</keyword>
<dbReference type="CDD" id="cd11288">
    <property type="entry name" value="gelsolin_S5_like"/>
    <property type="match status" value="1"/>
</dbReference>
<keyword evidence="7" id="KW-1185">Reference proteome</keyword>
<sequence>MMSKRKKKSKRYDVEPAGDDGRELTPEANVSSPDASRDPSPAPVQDDAKPEEEASASLTLILKELRSVGKEVKEFRKDTKTQLIDIRGELDKTNTRLSEMENRVAEHEDKLQNTDELLTELITAQGKLQSKVISLEAYSRRETLRIYGVPEGAESGAQSMIHFVEELLRGNLSIPPQLLYRSRGPTEHYHLPLQKAPDPDRFWRIQAEINEIYTQEAQKKLTFLKQRYYEIGGKSAKYLAYKLQWVITNSGSGTKWISRFIWQGRKPRIKYATLQLPKEKGGLGLLFNIQIPLSFVVLYLGHVPFLEQRSEIKLFQLLLADLRGGAAQRSVRPARNVQASRNPLKTLASREDIRHEYTESRLNVGLLESKRMKEEKVNKSSSGLSDVARAGLASTESFSNVNLRSVNISEHVSNNSAVPYKKLMLLQVKGRRHVQTRLVEPRASSLNSGDCFLLLTPHHCFVWMGEFANVIEKNKASELANFIQSKRDLGCRASHVQLVEEGNGENSPSDKDFWRILGGQGSYQDAGTPDEDELYEAAIVETNCIYRLTEDKLVPDDDFWAKMPRCSLLHPKQVLVFDFGSEMYIWHGKEVTLAQRKVAFQLAKHLWNGTFDYSNCDINPLDPGECNGLIPKKGQGRPDWAVFGRLTQHNETTLFKEKFCDWSETRNPSPTNNMNEHVNRHKEQPLTEPPRAYNAARMLPPHRAAVCTVLDGFNVGRGYGLVEGEEWRSYQISTLGVEMWHILEFDYSRLPQQSIGQFHEGDTYVLKWKYMISTTVGRWQSLEPVRTAGPGKEKCAYFFWQGRCSTVSEKGTSALMTVELDQERGAQVQVLQGKEPPCFLQCFKGGMVVHCGRREEDEDTAHNSWRLYCARGELTEEGHLLEVTCHCSSLRSRVSMLLLSVTQSLIYLWHGCKSQDHTREVSRTAANRIKEHCPLETGLHSSSPVTILECEEGAEPRGFWEALGRRDRKAYDCMLQVLSLLYTTLSRLIVLSLLYTTLSRLIVLSLLYSTLSRLIVLSLLYTTLSRLTVLSLLYTTLSRLIVLSLLYTTLSRLIVLSLLCLTLSRLIVLSLLYATLSRLIVLVLCFTHTVTSNSPVSALHHTVTSNSPVSALRHTVMSNSLSLLYATLSRLIVLSLLYTHTVTSNSPVSALHHTVTSNSLVSALHHTVTSNSLVSALHHTVTSNSLVSALHHTVTSNSLVSALHHTVTSNSPVSALHHTVTSNSLVSALHHTVTSNSLFSLPTCPSNVLFFTHTVTSNSLVSSLHHTVTSNSPVSLPTSLSVCYTTLSRLIVLSRLYTTLSRLIVCLAYTTLSRLIVLSRSLHHTVTYNSLVSALHHTVTSNSPVSALRHTVTSNSPVSALHHTVMSNSLVSALHHTIPDGFNFTPRLFQLSSSSGHFTAVELLYPAREPQRVNSMPFYQEDLRGEERKEERKGNRGGGGVEEQEKRRRRRRREKRIGGEKEEKGIEEGRKGGEEEQRRRVERLEEGRMKQGEQKWWRRKGGGEEERRGKRERRIRKG</sequence>
<dbReference type="CDD" id="cd11289">
    <property type="entry name" value="gelsolin_S2_like"/>
    <property type="match status" value="1"/>
</dbReference>
<proteinExistence type="predicted"/>
<evidence type="ECO:0000256" key="4">
    <source>
        <dbReference type="SAM" id="Phobius"/>
    </source>
</evidence>
<feature type="compositionally biased region" description="Basic and acidic residues" evidence="3">
    <location>
        <begin position="1421"/>
        <end position="1434"/>
    </location>
</feature>
<dbReference type="GO" id="GO:0005737">
    <property type="term" value="C:cytoplasm"/>
    <property type="evidence" value="ECO:0007669"/>
    <property type="project" value="TreeGrafter"/>
</dbReference>
<dbReference type="Gene3D" id="3.40.20.10">
    <property type="entry name" value="Severin"/>
    <property type="match status" value="4"/>
</dbReference>
<dbReference type="PANTHER" id="PTHR11977">
    <property type="entry name" value="VILLIN"/>
    <property type="match status" value="1"/>
</dbReference>
<feature type="region of interest" description="Disordered" evidence="3">
    <location>
        <begin position="1415"/>
        <end position="1518"/>
    </location>
</feature>
<feature type="domain" description="Gelsolin-like" evidence="5">
    <location>
        <begin position="439"/>
        <end position="487"/>
    </location>
</feature>
<dbReference type="PANTHER" id="PTHR11977:SF86">
    <property type="entry name" value="SUPERVILLIN ISOFORM X1"/>
    <property type="match status" value="1"/>
</dbReference>
<dbReference type="CDD" id="cd11293">
    <property type="entry name" value="gelsolin_S4_like"/>
    <property type="match status" value="1"/>
</dbReference>
<evidence type="ECO:0000313" key="6">
    <source>
        <dbReference type="EMBL" id="KAK7881676.1"/>
    </source>
</evidence>
<dbReference type="GO" id="GO:0005546">
    <property type="term" value="F:phosphatidylinositol-4,5-bisphosphate binding"/>
    <property type="evidence" value="ECO:0007669"/>
    <property type="project" value="TreeGrafter"/>
</dbReference>